<dbReference type="AlphaFoldDB" id="A0A3B1AHQ9"/>
<proteinExistence type="predicted"/>
<evidence type="ECO:0000313" key="2">
    <source>
        <dbReference type="EMBL" id="VAW99512.1"/>
    </source>
</evidence>
<dbReference type="InterPro" id="IPR000644">
    <property type="entry name" value="CBS_dom"/>
</dbReference>
<name>A0A3B1AHQ9_9ZZZZ</name>
<dbReference type="SUPFAM" id="SSF54631">
    <property type="entry name" value="CBS-domain pair"/>
    <property type="match status" value="1"/>
</dbReference>
<evidence type="ECO:0000259" key="1">
    <source>
        <dbReference type="PROSITE" id="PS51371"/>
    </source>
</evidence>
<accession>A0A3B1AHQ9</accession>
<protein>
    <recommendedName>
        <fullName evidence="1">CBS domain-containing protein</fullName>
    </recommendedName>
</protein>
<dbReference type="EMBL" id="UOFU01000173">
    <property type="protein sequence ID" value="VAW99512.1"/>
    <property type="molecule type" value="Genomic_DNA"/>
</dbReference>
<sequence>MPIHYAPVPLHPIDTGTSYGRPALPTSRKINKDSPALQVMTDLEKVVAVTTGPDVNIDTANQQMMTSGVRLLLVTNKQDQVIGLITANDILGERPMKYLQQTGGKHADILVRHIMTPREQLEALDIKDVANARVGDVIATLRNVGRQHALVLSIIPDEAQSICGIFSSTQIGRQLGESIEISDKAKTFAEIEAVLSKG</sequence>
<organism evidence="2">
    <name type="scientific">hydrothermal vent metagenome</name>
    <dbReference type="NCBI Taxonomy" id="652676"/>
    <lineage>
        <taxon>unclassified sequences</taxon>
        <taxon>metagenomes</taxon>
        <taxon>ecological metagenomes</taxon>
    </lineage>
</organism>
<feature type="domain" description="CBS" evidence="1">
    <location>
        <begin position="40"/>
        <end position="102"/>
    </location>
</feature>
<dbReference type="Gene3D" id="3.10.580.10">
    <property type="entry name" value="CBS-domain"/>
    <property type="match status" value="1"/>
</dbReference>
<reference evidence="2" key="1">
    <citation type="submission" date="2018-06" db="EMBL/GenBank/DDBJ databases">
        <authorList>
            <person name="Zhirakovskaya E."/>
        </authorList>
    </citation>
    <scope>NUCLEOTIDE SEQUENCE</scope>
</reference>
<dbReference type="CDD" id="cd04640">
    <property type="entry name" value="CBS_pair_proteobact"/>
    <property type="match status" value="1"/>
</dbReference>
<dbReference type="InterPro" id="IPR046342">
    <property type="entry name" value="CBS_dom_sf"/>
</dbReference>
<dbReference type="Pfam" id="PF00571">
    <property type="entry name" value="CBS"/>
    <property type="match status" value="1"/>
</dbReference>
<dbReference type="PROSITE" id="PS51371">
    <property type="entry name" value="CBS"/>
    <property type="match status" value="1"/>
</dbReference>
<gene>
    <name evidence="2" type="ORF">MNBD_GAMMA20-956</name>
</gene>